<evidence type="ECO:0000259" key="1">
    <source>
        <dbReference type="Pfam" id="PF02557"/>
    </source>
</evidence>
<dbReference type="GO" id="GO:0006508">
    <property type="term" value="P:proteolysis"/>
    <property type="evidence" value="ECO:0007669"/>
    <property type="project" value="InterPro"/>
</dbReference>
<dbReference type="InterPro" id="IPR009045">
    <property type="entry name" value="Zn_M74/Hedgehog-like"/>
</dbReference>
<dbReference type="STRING" id="118967.SAMN02745191_1882"/>
<evidence type="ECO:0000313" key="3">
    <source>
        <dbReference type="Proteomes" id="UP000243297"/>
    </source>
</evidence>
<dbReference type="Gene3D" id="3.30.1380.10">
    <property type="match status" value="1"/>
</dbReference>
<organism evidence="2 3">
    <name type="scientific">Anaerorhabdus furcosa</name>
    <dbReference type="NCBI Taxonomy" id="118967"/>
    <lineage>
        <taxon>Bacteria</taxon>
        <taxon>Bacillati</taxon>
        <taxon>Bacillota</taxon>
        <taxon>Erysipelotrichia</taxon>
        <taxon>Erysipelotrichales</taxon>
        <taxon>Erysipelotrichaceae</taxon>
        <taxon>Anaerorhabdus</taxon>
    </lineage>
</organism>
<keyword evidence="3" id="KW-1185">Reference proteome</keyword>
<dbReference type="GO" id="GO:0004180">
    <property type="term" value="F:carboxypeptidase activity"/>
    <property type="evidence" value="ECO:0007669"/>
    <property type="project" value="UniProtKB-KW"/>
</dbReference>
<dbReference type="PANTHER" id="PTHR34385:SF1">
    <property type="entry name" value="PEPTIDOGLYCAN L-ALANYL-D-GLUTAMATE ENDOPEPTIDASE CWLK"/>
    <property type="match status" value="1"/>
</dbReference>
<keyword evidence="2" id="KW-0645">Protease</keyword>
<dbReference type="CDD" id="cd14849">
    <property type="entry name" value="DD-dipeptidase_VanXYc"/>
    <property type="match status" value="1"/>
</dbReference>
<dbReference type="Pfam" id="PF02557">
    <property type="entry name" value="VanY"/>
    <property type="match status" value="1"/>
</dbReference>
<dbReference type="EMBL" id="FUWY01000005">
    <property type="protein sequence ID" value="SJZ86535.1"/>
    <property type="molecule type" value="Genomic_DNA"/>
</dbReference>
<accession>A0A1T4P4Q4</accession>
<evidence type="ECO:0000313" key="2">
    <source>
        <dbReference type="EMBL" id="SJZ86535.1"/>
    </source>
</evidence>
<dbReference type="Proteomes" id="UP000243297">
    <property type="component" value="Unassembled WGS sequence"/>
</dbReference>
<dbReference type="PANTHER" id="PTHR34385">
    <property type="entry name" value="D-ALANYL-D-ALANINE CARBOXYPEPTIDASE"/>
    <property type="match status" value="1"/>
</dbReference>
<name>A0A1T4P4Q4_9FIRM</name>
<keyword evidence="2" id="KW-0378">Hydrolase</keyword>
<dbReference type="RefSeq" id="WP_078712287.1">
    <property type="nucleotide sequence ID" value="NZ_FUWY01000005.1"/>
</dbReference>
<sequence length="249" mass="28975">MKTIKFTKDMIHDGYLILVNPNHYFHENSSLLDLVQVNDNSMIYLNSQTNEALNQLMKEIDGWSKIQTVSGYRSKSDQTQLYNQSLIENGQTFTESFVALPGCSEHQTGLAIDLALKSNDVDFICPDFPYEGICQAFREMAPHYGFIERYGKNKEKITSISHEPWHFRYVGLPHSLLICEKNFCLEEYCEWIKQFKQNENPLHVIYNDKEYEVGTINSTSNTIELEVEEHMKWSLSGDNVEGFIYAKWK</sequence>
<dbReference type="SUPFAM" id="SSF55166">
    <property type="entry name" value="Hedgehog/DD-peptidase"/>
    <property type="match status" value="1"/>
</dbReference>
<proteinExistence type="predicted"/>
<feature type="domain" description="D-alanyl-D-alanine carboxypeptidase-like core" evidence="1">
    <location>
        <begin position="44"/>
        <end position="171"/>
    </location>
</feature>
<dbReference type="InterPro" id="IPR052179">
    <property type="entry name" value="DD-CPase-like"/>
</dbReference>
<keyword evidence="2" id="KW-0121">Carboxypeptidase</keyword>
<dbReference type="InterPro" id="IPR003709">
    <property type="entry name" value="VanY-like_core_dom"/>
</dbReference>
<reference evidence="3" key="1">
    <citation type="submission" date="2017-02" db="EMBL/GenBank/DDBJ databases">
        <authorList>
            <person name="Varghese N."/>
            <person name="Submissions S."/>
        </authorList>
    </citation>
    <scope>NUCLEOTIDE SEQUENCE [LARGE SCALE GENOMIC DNA]</scope>
    <source>
        <strain evidence="3">ATCC 25662</strain>
    </source>
</reference>
<gene>
    <name evidence="2" type="ORF">SAMN02745191_1882</name>
</gene>
<dbReference type="AlphaFoldDB" id="A0A1T4P4Q4"/>
<dbReference type="Gene3D" id="3.30.200.180">
    <property type="match status" value="1"/>
</dbReference>
<protein>
    <submittedName>
        <fullName evidence="2">D-alanyl-D-alanine dipeptidase/carboxypeptidase</fullName>
    </submittedName>
</protein>
<dbReference type="OrthoDB" id="9792074at2"/>